<name>A0ABP6GPQ3_9ACTN</name>
<dbReference type="Proteomes" id="UP001501842">
    <property type="component" value="Unassembled WGS sequence"/>
</dbReference>
<dbReference type="EMBL" id="BAAATZ010000013">
    <property type="protein sequence ID" value="GAA2728250.1"/>
    <property type="molecule type" value="Genomic_DNA"/>
</dbReference>
<sequence length="175" mass="19340">MGAVKALDKAYLYPGTFGAMVLFGIAKVYEENEETLEKEILDARGVRPPKGIAPERRYPGFLTSNGPPTDSAPVSEPATEDVRLGRGKEAPGRRSLGRLDVDHRQALPPDGSTWIGLVSKFLETWCERDTRRRRSRPENTRPGGDRLHLNRRADHNGRFAGVAEVVASTVLFSKS</sequence>
<organism evidence="2 3">
    <name type="scientific">Actinocorallia aurantiaca</name>
    <dbReference type="NCBI Taxonomy" id="46204"/>
    <lineage>
        <taxon>Bacteria</taxon>
        <taxon>Bacillati</taxon>
        <taxon>Actinomycetota</taxon>
        <taxon>Actinomycetes</taxon>
        <taxon>Streptosporangiales</taxon>
        <taxon>Thermomonosporaceae</taxon>
        <taxon>Actinocorallia</taxon>
    </lineage>
</organism>
<feature type="region of interest" description="Disordered" evidence="1">
    <location>
        <begin position="47"/>
        <end position="97"/>
    </location>
</feature>
<evidence type="ECO:0000313" key="3">
    <source>
        <dbReference type="Proteomes" id="UP001501842"/>
    </source>
</evidence>
<keyword evidence="3" id="KW-1185">Reference proteome</keyword>
<comment type="caution">
    <text evidence="2">The sequence shown here is derived from an EMBL/GenBank/DDBJ whole genome shotgun (WGS) entry which is preliminary data.</text>
</comment>
<gene>
    <name evidence="2" type="ORF">GCM10010439_36010</name>
</gene>
<dbReference type="RefSeq" id="WP_344451603.1">
    <property type="nucleotide sequence ID" value="NZ_BAAATZ010000013.1"/>
</dbReference>
<accession>A0ABP6GPQ3</accession>
<evidence type="ECO:0000256" key="1">
    <source>
        <dbReference type="SAM" id="MobiDB-lite"/>
    </source>
</evidence>
<proteinExistence type="predicted"/>
<protein>
    <submittedName>
        <fullName evidence="2">Uncharacterized protein</fullName>
    </submittedName>
</protein>
<feature type="region of interest" description="Disordered" evidence="1">
    <location>
        <begin position="129"/>
        <end position="152"/>
    </location>
</feature>
<feature type="compositionally biased region" description="Basic and acidic residues" evidence="1">
    <location>
        <begin position="80"/>
        <end position="97"/>
    </location>
</feature>
<reference evidence="3" key="1">
    <citation type="journal article" date="2019" name="Int. J. Syst. Evol. Microbiol.">
        <title>The Global Catalogue of Microorganisms (GCM) 10K type strain sequencing project: providing services to taxonomists for standard genome sequencing and annotation.</title>
        <authorList>
            <consortium name="The Broad Institute Genomics Platform"/>
            <consortium name="The Broad Institute Genome Sequencing Center for Infectious Disease"/>
            <person name="Wu L."/>
            <person name="Ma J."/>
        </authorList>
    </citation>
    <scope>NUCLEOTIDE SEQUENCE [LARGE SCALE GENOMIC DNA]</scope>
    <source>
        <strain evidence="3">JCM 8201</strain>
    </source>
</reference>
<evidence type="ECO:0000313" key="2">
    <source>
        <dbReference type="EMBL" id="GAA2728250.1"/>
    </source>
</evidence>